<dbReference type="Pfam" id="PF07486">
    <property type="entry name" value="Hydrolase_2"/>
    <property type="match status" value="1"/>
</dbReference>
<dbReference type="KEGG" id="dgi:Desgi_2521"/>
<accession>R4KJZ3</accession>
<dbReference type="OrthoDB" id="9785345at2"/>
<evidence type="ECO:0000313" key="4">
    <source>
        <dbReference type="Proteomes" id="UP000013520"/>
    </source>
</evidence>
<dbReference type="eggNOG" id="COG3773">
    <property type="taxonomic scope" value="Bacteria"/>
</dbReference>
<keyword evidence="3" id="KW-0378">Hydrolase</keyword>
<name>R4KJZ3_9FIRM</name>
<dbReference type="PROSITE" id="PS51782">
    <property type="entry name" value="LYSM"/>
    <property type="match status" value="2"/>
</dbReference>
<dbReference type="Proteomes" id="UP000013520">
    <property type="component" value="Chromosome"/>
</dbReference>
<dbReference type="HOGENOM" id="CLU_053345_1_0_9"/>
<dbReference type="PANTHER" id="PTHR33734">
    <property type="entry name" value="LYSM DOMAIN-CONTAINING GPI-ANCHORED PROTEIN 2"/>
    <property type="match status" value="1"/>
</dbReference>
<dbReference type="InterPro" id="IPR042047">
    <property type="entry name" value="SleB_dom1"/>
</dbReference>
<dbReference type="Gene3D" id="3.10.350.10">
    <property type="entry name" value="LysM domain"/>
    <property type="match status" value="2"/>
</dbReference>
<dbReference type="CDD" id="cd00118">
    <property type="entry name" value="LysM"/>
    <property type="match status" value="2"/>
</dbReference>
<gene>
    <name evidence="3" type="ORF">Desgi_2521</name>
</gene>
<dbReference type="EMBL" id="CP003273">
    <property type="protein sequence ID" value="AGL01927.1"/>
    <property type="molecule type" value="Genomic_DNA"/>
</dbReference>
<dbReference type="SMART" id="SM00257">
    <property type="entry name" value="LysM"/>
    <property type="match status" value="2"/>
</dbReference>
<feature type="chain" id="PRO_5004367644" evidence="1">
    <location>
        <begin position="32"/>
        <end position="270"/>
    </location>
</feature>
<organism evidence="3 4">
    <name type="scientific">Desulfoscipio gibsoniae DSM 7213</name>
    <dbReference type="NCBI Taxonomy" id="767817"/>
    <lineage>
        <taxon>Bacteria</taxon>
        <taxon>Bacillati</taxon>
        <taxon>Bacillota</taxon>
        <taxon>Clostridia</taxon>
        <taxon>Eubacteriales</taxon>
        <taxon>Desulfallaceae</taxon>
        <taxon>Desulfoscipio</taxon>
    </lineage>
</organism>
<feature type="domain" description="LysM" evidence="2">
    <location>
        <begin position="77"/>
        <end position="120"/>
    </location>
</feature>
<evidence type="ECO:0000313" key="3">
    <source>
        <dbReference type="EMBL" id="AGL01927.1"/>
    </source>
</evidence>
<proteinExistence type="predicted"/>
<evidence type="ECO:0000259" key="2">
    <source>
        <dbReference type="PROSITE" id="PS51782"/>
    </source>
</evidence>
<dbReference type="GO" id="GO:0016787">
    <property type="term" value="F:hydrolase activity"/>
    <property type="evidence" value="ECO:0007669"/>
    <property type="project" value="UniProtKB-KW"/>
</dbReference>
<dbReference type="SUPFAM" id="SSF54106">
    <property type="entry name" value="LysM domain"/>
    <property type="match status" value="2"/>
</dbReference>
<dbReference type="RefSeq" id="WP_006521655.1">
    <property type="nucleotide sequence ID" value="NC_021184.1"/>
</dbReference>
<dbReference type="PANTHER" id="PTHR33734:SF22">
    <property type="entry name" value="MEMBRANE-BOUND LYTIC MUREIN TRANSGLYCOSYLASE D"/>
    <property type="match status" value="1"/>
</dbReference>
<dbReference type="InterPro" id="IPR018392">
    <property type="entry name" value="LysM"/>
</dbReference>
<reference evidence="3 4" key="1">
    <citation type="submission" date="2012-01" db="EMBL/GenBank/DDBJ databases">
        <title>Complete sequence of Desulfotomaculum gibsoniae DSM 7213.</title>
        <authorList>
            <consortium name="US DOE Joint Genome Institute"/>
            <person name="Lucas S."/>
            <person name="Han J."/>
            <person name="Lapidus A."/>
            <person name="Cheng J.-F."/>
            <person name="Goodwin L."/>
            <person name="Pitluck S."/>
            <person name="Peters L."/>
            <person name="Ovchinnikova G."/>
            <person name="Teshima H."/>
            <person name="Detter J.C."/>
            <person name="Han C."/>
            <person name="Tapia R."/>
            <person name="Land M."/>
            <person name="Hauser L."/>
            <person name="Kyrpides N."/>
            <person name="Ivanova N."/>
            <person name="Pagani I."/>
            <person name="Parshina S."/>
            <person name="Plugge C."/>
            <person name="Muyzer G."/>
            <person name="Kuever J."/>
            <person name="Ivanova A."/>
            <person name="Nazina T."/>
            <person name="Klenk H.-P."/>
            <person name="Brambilla E."/>
            <person name="Spring S."/>
            <person name="Stams A.F."/>
            <person name="Woyke T."/>
        </authorList>
    </citation>
    <scope>NUCLEOTIDE SEQUENCE [LARGE SCALE GENOMIC DNA]</scope>
    <source>
        <strain evidence="3 4">DSM 7213</strain>
    </source>
</reference>
<dbReference type="GO" id="GO:0008932">
    <property type="term" value="F:lytic endotransglycosylase activity"/>
    <property type="evidence" value="ECO:0007669"/>
    <property type="project" value="TreeGrafter"/>
</dbReference>
<dbReference type="AlphaFoldDB" id="R4KJZ3"/>
<sequence length="270" mass="30042">MDEKIKTCKRKFLCFLLLPVLLLLFPAVSLAQVHTVNKGDTIYKLSQWYNVSQFALCYNNNLWSDVIYTGQKLNIPTRYTVQKGDTLYLIGKKYGADVSGIRAINQLKSDIINPGQILYIPQYKSQNASSSGSTAQSNNYTVSRGGSNLSRDDFDLLARIITAEADSESYATQVAVGATVLNRVDSSLFPNSIRGVVYQVDQVGKYQFEPVLNGWINNPASESGKKAAQDALNGWDPTNGALYFFESWVPNKFLQSRSVSTVMDAFTFSY</sequence>
<dbReference type="eggNOG" id="COG1388">
    <property type="taxonomic scope" value="Bacteria"/>
</dbReference>
<keyword evidence="4" id="KW-1185">Reference proteome</keyword>
<dbReference type="Pfam" id="PF01476">
    <property type="entry name" value="LysM"/>
    <property type="match status" value="2"/>
</dbReference>
<keyword evidence="1" id="KW-0732">Signal</keyword>
<dbReference type="InterPro" id="IPR011105">
    <property type="entry name" value="Cell_wall_hydrolase_SleB"/>
</dbReference>
<evidence type="ECO:0000256" key="1">
    <source>
        <dbReference type="SAM" id="SignalP"/>
    </source>
</evidence>
<dbReference type="Gene3D" id="1.10.10.2520">
    <property type="entry name" value="Cell wall hydrolase SleB, domain 1"/>
    <property type="match status" value="1"/>
</dbReference>
<dbReference type="InterPro" id="IPR036779">
    <property type="entry name" value="LysM_dom_sf"/>
</dbReference>
<protein>
    <submittedName>
        <fullName evidence="3">Putative cell wall hydrolase</fullName>
    </submittedName>
</protein>
<feature type="signal peptide" evidence="1">
    <location>
        <begin position="1"/>
        <end position="31"/>
    </location>
</feature>
<dbReference type="STRING" id="767817.Desgi_2521"/>
<feature type="domain" description="LysM" evidence="2">
    <location>
        <begin position="32"/>
        <end position="75"/>
    </location>
</feature>